<proteinExistence type="predicted"/>
<name>A0A382R4P4_9ZZZZ</name>
<feature type="transmembrane region" description="Helical" evidence="1">
    <location>
        <begin position="6"/>
        <end position="24"/>
    </location>
</feature>
<evidence type="ECO:0000256" key="1">
    <source>
        <dbReference type="SAM" id="Phobius"/>
    </source>
</evidence>
<keyword evidence="1" id="KW-1133">Transmembrane helix</keyword>
<sequence length="69" mass="7831">MDTDNIMKFIAVGLVLWGVVNVLMKFMPEYATQLPLPVYEFFYSITVNIEPSPTTETMPLETIEPDSDS</sequence>
<dbReference type="EMBL" id="UINC01119115">
    <property type="protein sequence ID" value="SVC92704.1"/>
    <property type="molecule type" value="Genomic_DNA"/>
</dbReference>
<organism evidence="2">
    <name type="scientific">marine metagenome</name>
    <dbReference type="NCBI Taxonomy" id="408172"/>
    <lineage>
        <taxon>unclassified sequences</taxon>
        <taxon>metagenomes</taxon>
        <taxon>ecological metagenomes</taxon>
    </lineage>
</organism>
<gene>
    <name evidence="2" type="ORF">METZ01_LOCUS345558</name>
</gene>
<keyword evidence="1" id="KW-0472">Membrane</keyword>
<dbReference type="AlphaFoldDB" id="A0A382R4P4"/>
<reference evidence="2" key="1">
    <citation type="submission" date="2018-05" db="EMBL/GenBank/DDBJ databases">
        <authorList>
            <person name="Lanie J.A."/>
            <person name="Ng W.-L."/>
            <person name="Kazmierczak K.M."/>
            <person name="Andrzejewski T.M."/>
            <person name="Davidsen T.M."/>
            <person name="Wayne K.J."/>
            <person name="Tettelin H."/>
            <person name="Glass J.I."/>
            <person name="Rusch D."/>
            <person name="Podicherti R."/>
            <person name="Tsui H.-C.T."/>
            <person name="Winkler M.E."/>
        </authorList>
    </citation>
    <scope>NUCLEOTIDE SEQUENCE</scope>
</reference>
<keyword evidence="1" id="KW-0812">Transmembrane</keyword>
<accession>A0A382R4P4</accession>
<evidence type="ECO:0000313" key="2">
    <source>
        <dbReference type="EMBL" id="SVC92704.1"/>
    </source>
</evidence>
<protein>
    <submittedName>
        <fullName evidence="2">Uncharacterized protein</fullName>
    </submittedName>
</protein>